<evidence type="ECO:0000313" key="3">
    <source>
        <dbReference type="EMBL" id="MCS5714267.1"/>
    </source>
</evidence>
<keyword evidence="4" id="KW-1185">Reference proteome</keyword>
<dbReference type="RefSeq" id="WP_259485786.1">
    <property type="nucleotide sequence ID" value="NZ_JANTEZ010000002.1"/>
</dbReference>
<proteinExistence type="predicted"/>
<evidence type="ECO:0000259" key="1">
    <source>
        <dbReference type="Pfam" id="PF07179"/>
    </source>
</evidence>
<protein>
    <submittedName>
        <fullName evidence="3">Enhanced serine sensitivity protein SseB C-terminal domain-containing protein</fullName>
    </submittedName>
</protein>
<dbReference type="InterPro" id="IPR027945">
    <property type="entry name" value="SseB_C"/>
</dbReference>
<dbReference type="Pfam" id="PF07179">
    <property type="entry name" value="SseB"/>
    <property type="match status" value="1"/>
</dbReference>
<dbReference type="Pfam" id="PF14581">
    <property type="entry name" value="SseB_C"/>
    <property type="match status" value="1"/>
</dbReference>
<evidence type="ECO:0000259" key="2">
    <source>
        <dbReference type="Pfam" id="PF14581"/>
    </source>
</evidence>
<name>A0ABT2GDJ5_9MICO</name>
<dbReference type="InterPro" id="IPR009839">
    <property type="entry name" value="SseB_N"/>
</dbReference>
<reference evidence="3" key="1">
    <citation type="submission" date="2022-08" db="EMBL/GenBank/DDBJ databases">
        <authorList>
            <person name="Deng Y."/>
            <person name="Han X.-F."/>
            <person name="Zhang Y.-Q."/>
        </authorList>
    </citation>
    <scope>NUCLEOTIDE SEQUENCE</scope>
    <source>
        <strain evidence="3">CPCC 205716</strain>
    </source>
</reference>
<feature type="domain" description="SseB protein C-terminal" evidence="2">
    <location>
        <begin position="135"/>
        <end position="235"/>
    </location>
</feature>
<sequence length="246" mass="26146">MSDDVDPRLEQLLQSAATDRAAAPAFVEALLRSTVIVPGRASGDRTVQLADLLGADGRSVQPFYTSEGRLRETLEAVPGFERSFLAMPCRALWEMTRGATLVLNPHSPYGKEFLPGEIGQLLDGEAALTPRVAAAGERVMVGEPAQVPPGMTAALAELFAGHPDVSEAVLGWTVTPPNDASYLLVIVGPESLRSSLGAPLARALATFSAAAPVDVLYSPPGARHLLHGVTPFYRRARRGRGLFGRR</sequence>
<gene>
    <name evidence="3" type="ORF">NVV95_06830</name>
</gene>
<comment type="caution">
    <text evidence="3">The sequence shown here is derived from an EMBL/GenBank/DDBJ whole genome shotgun (WGS) entry which is preliminary data.</text>
</comment>
<dbReference type="Proteomes" id="UP001165580">
    <property type="component" value="Unassembled WGS sequence"/>
</dbReference>
<feature type="domain" description="SseB protein N-terminal" evidence="1">
    <location>
        <begin position="9"/>
        <end position="118"/>
    </location>
</feature>
<dbReference type="EMBL" id="JANTEZ010000002">
    <property type="protein sequence ID" value="MCS5714267.1"/>
    <property type="molecule type" value="Genomic_DNA"/>
</dbReference>
<accession>A0ABT2GDJ5</accession>
<evidence type="ECO:0000313" key="4">
    <source>
        <dbReference type="Proteomes" id="UP001165580"/>
    </source>
</evidence>
<organism evidence="3 4">
    <name type="scientific">Herbiconiux gentiana</name>
    <dbReference type="NCBI Taxonomy" id="2970912"/>
    <lineage>
        <taxon>Bacteria</taxon>
        <taxon>Bacillati</taxon>
        <taxon>Actinomycetota</taxon>
        <taxon>Actinomycetes</taxon>
        <taxon>Micrococcales</taxon>
        <taxon>Microbacteriaceae</taxon>
        <taxon>Herbiconiux</taxon>
    </lineage>
</organism>